<protein>
    <submittedName>
        <fullName evidence="2">Uncharacterized protein</fullName>
    </submittedName>
</protein>
<name>A0A644UKA4_9ZZZZ</name>
<accession>A0A644UKA4</accession>
<comment type="caution">
    <text evidence="2">The sequence shown here is derived from an EMBL/GenBank/DDBJ whole genome shotgun (WGS) entry which is preliminary data.</text>
</comment>
<evidence type="ECO:0000256" key="1">
    <source>
        <dbReference type="SAM" id="Coils"/>
    </source>
</evidence>
<gene>
    <name evidence="2" type="ORF">SDC9_25334</name>
</gene>
<proteinExistence type="predicted"/>
<evidence type="ECO:0000313" key="2">
    <source>
        <dbReference type="EMBL" id="MPL79456.1"/>
    </source>
</evidence>
<organism evidence="2">
    <name type="scientific">bioreactor metagenome</name>
    <dbReference type="NCBI Taxonomy" id="1076179"/>
    <lineage>
        <taxon>unclassified sequences</taxon>
        <taxon>metagenomes</taxon>
        <taxon>ecological metagenomes</taxon>
    </lineage>
</organism>
<sequence length="637" mass="73771">MGTLKNDSKSDLGTPGVNKVYGAIGCYDILSDARAFTSWIEKKYPDINIHELFPGYSYCIDLIVGLFARGIHEDETFGLTSDIGFDRPVFDGSPPEKMDLNCEKARLLYILSCDVKKIKSSENFSKSRHPLNDLKRNVLDIFANHLKENAYSNLPNPKNELYSYLIKGSVWSYFSNIVGSGIPGAEDITPLHSSKEEDVIIEGTQEWEEYINSDDYGATDILIRGYCYSLEYLIDQLFPNLLNEECLNYLHNIEKWNKINYIYSYLDNQIFSSLDKIHEKYWYLKPFKNDKKLAKKSLSTILDKSIEHPKISLKEQLDQIFLWYEVGFLDASAGPFSGMITLRTLLTGAVTIRKQMKNPEPVQVRIFKHQCCDGYDYSYAILMEGYGYAMDSSGWIVFFDTDTDYSGTGSQYHQLIDNDIQRYTEYLNVVSFEVKKERFEDYVMGIDVATQNGHSVTVIKRQDKEIERGKQKVREIQKRMEKTNDVIHSARGLIMELLTYYDLSRNLDTSKNLDWNIAQNKHEIDITYMRNDDTAIFGECKVSAETINLDEEMKDLVDKMKNCKPNVGNKIGHFFFFDKLSEKKIANFNELKQNYSQGDVIIDGYDVLSEKLSRDQHWKSKKIDKLEEILKYNEKKI</sequence>
<feature type="coiled-coil region" evidence="1">
    <location>
        <begin position="459"/>
        <end position="486"/>
    </location>
</feature>
<reference evidence="2" key="1">
    <citation type="submission" date="2019-08" db="EMBL/GenBank/DDBJ databases">
        <authorList>
            <person name="Kucharzyk K."/>
            <person name="Murdoch R.W."/>
            <person name="Higgins S."/>
            <person name="Loffler F."/>
        </authorList>
    </citation>
    <scope>NUCLEOTIDE SEQUENCE</scope>
</reference>
<dbReference type="AlphaFoldDB" id="A0A644UKA4"/>
<keyword evidence="1" id="KW-0175">Coiled coil</keyword>
<dbReference type="EMBL" id="VSSQ01000127">
    <property type="protein sequence ID" value="MPL79456.1"/>
    <property type="molecule type" value="Genomic_DNA"/>
</dbReference>